<dbReference type="EMBL" id="KE343721">
    <property type="protein sequence ID" value="EXB39319.1"/>
    <property type="molecule type" value="Genomic_DNA"/>
</dbReference>
<evidence type="ECO:0000313" key="2">
    <source>
        <dbReference type="EMBL" id="EXB39319.1"/>
    </source>
</evidence>
<feature type="compositionally biased region" description="Low complexity" evidence="1">
    <location>
        <begin position="45"/>
        <end position="58"/>
    </location>
</feature>
<dbReference type="Proteomes" id="UP000030645">
    <property type="component" value="Unassembled WGS sequence"/>
</dbReference>
<gene>
    <name evidence="2" type="ORF">L484_025014</name>
</gene>
<evidence type="ECO:0000256" key="1">
    <source>
        <dbReference type="SAM" id="MobiDB-lite"/>
    </source>
</evidence>
<dbReference type="AlphaFoldDB" id="W9QKH9"/>
<protein>
    <submittedName>
        <fullName evidence="2">Uncharacterized protein</fullName>
    </submittedName>
</protein>
<sequence length="65" mass="7192">MKKPARRILHVPDKTIIYYNTLDQTPKFDDKTISVISADHPPSAFATFSSASSKSNQPPSTPTMN</sequence>
<proteinExistence type="predicted"/>
<evidence type="ECO:0000313" key="3">
    <source>
        <dbReference type="Proteomes" id="UP000030645"/>
    </source>
</evidence>
<organism evidence="2 3">
    <name type="scientific">Morus notabilis</name>
    <dbReference type="NCBI Taxonomy" id="981085"/>
    <lineage>
        <taxon>Eukaryota</taxon>
        <taxon>Viridiplantae</taxon>
        <taxon>Streptophyta</taxon>
        <taxon>Embryophyta</taxon>
        <taxon>Tracheophyta</taxon>
        <taxon>Spermatophyta</taxon>
        <taxon>Magnoliopsida</taxon>
        <taxon>eudicotyledons</taxon>
        <taxon>Gunneridae</taxon>
        <taxon>Pentapetalae</taxon>
        <taxon>rosids</taxon>
        <taxon>fabids</taxon>
        <taxon>Rosales</taxon>
        <taxon>Moraceae</taxon>
        <taxon>Moreae</taxon>
        <taxon>Morus</taxon>
    </lineage>
</organism>
<keyword evidence="3" id="KW-1185">Reference proteome</keyword>
<name>W9QKH9_9ROSA</name>
<reference evidence="3" key="1">
    <citation type="submission" date="2013-01" db="EMBL/GenBank/DDBJ databases">
        <title>Draft Genome Sequence of a Mulberry Tree, Morus notabilis C.K. Schneid.</title>
        <authorList>
            <person name="He N."/>
            <person name="Zhao S."/>
        </authorList>
    </citation>
    <scope>NUCLEOTIDE SEQUENCE</scope>
</reference>
<accession>W9QKH9</accession>
<feature type="region of interest" description="Disordered" evidence="1">
    <location>
        <begin position="45"/>
        <end position="65"/>
    </location>
</feature>